<dbReference type="EMBL" id="JARJBB010000058">
    <property type="protein sequence ID" value="MDF3303265.1"/>
    <property type="molecule type" value="Genomic_DNA"/>
</dbReference>
<sequence length="127" mass="14165">MSDTTERTPLFHGTCVQIQLGRNRYETRAVDPDRADAVGQNLAAAQFYPSSSDGAGITGWIVSGTSSDHYSEPIDSQDQALKLLHEVTRAERVLLSRYPKIYPAVPPVAHEQIRRDFPELRRLNQGS</sequence>
<dbReference type="RefSeq" id="WP_276112798.1">
    <property type="nucleotide sequence ID" value="NZ_JARJBB010000058.1"/>
</dbReference>
<proteinExistence type="predicted"/>
<reference evidence="1 2" key="1">
    <citation type="submission" date="2023-03" db="EMBL/GenBank/DDBJ databases">
        <title>Draft genome sequence of Streptomyces sp. K1PA1 isolated from peat swamp forest in Thailand.</title>
        <authorList>
            <person name="Klaysubun C."/>
            <person name="Duangmal K."/>
        </authorList>
    </citation>
    <scope>NUCLEOTIDE SEQUENCE [LARGE SCALE GENOMIC DNA]</scope>
    <source>
        <strain evidence="1 2">K1PA1</strain>
    </source>
</reference>
<keyword evidence="2" id="KW-1185">Reference proteome</keyword>
<gene>
    <name evidence="1" type="ORF">P3H78_32605</name>
</gene>
<organism evidence="1 2">
    <name type="scientific">Streptomyces tropicalis</name>
    <dbReference type="NCBI Taxonomy" id="3034234"/>
    <lineage>
        <taxon>Bacteria</taxon>
        <taxon>Bacillati</taxon>
        <taxon>Actinomycetota</taxon>
        <taxon>Actinomycetes</taxon>
        <taxon>Kitasatosporales</taxon>
        <taxon>Streptomycetaceae</taxon>
        <taxon>Streptomyces</taxon>
    </lineage>
</organism>
<name>A0ABT6AF34_9ACTN</name>
<comment type="caution">
    <text evidence="1">The sequence shown here is derived from an EMBL/GenBank/DDBJ whole genome shotgun (WGS) entry which is preliminary data.</text>
</comment>
<protein>
    <submittedName>
        <fullName evidence="1">Uncharacterized protein</fullName>
    </submittedName>
</protein>
<evidence type="ECO:0000313" key="2">
    <source>
        <dbReference type="Proteomes" id="UP001221150"/>
    </source>
</evidence>
<evidence type="ECO:0000313" key="1">
    <source>
        <dbReference type="EMBL" id="MDF3303265.1"/>
    </source>
</evidence>
<accession>A0ABT6AF34</accession>
<dbReference type="Proteomes" id="UP001221150">
    <property type="component" value="Unassembled WGS sequence"/>
</dbReference>